<evidence type="ECO:0000256" key="2">
    <source>
        <dbReference type="ARBA" id="ARBA00022748"/>
    </source>
</evidence>
<proteinExistence type="predicted"/>
<keyword evidence="2" id="KW-0201">Cytochrome c-type biogenesis</keyword>
<dbReference type="RefSeq" id="WP_146391374.1">
    <property type="nucleotide sequence ID" value="NZ_SJPK01000004.1"/>
</dbReference>
<dbReference type="CDD" id="cd02966">
    <property type="entry name" value="TlpA_like_family"/>
    <property type="match status" value="1"/>
</dbReference>
<evidence type="ECO:0000313" key="8">
    <source>
        <dbReference type="EMBL" id="TWT67527.1"/>
    </source>
</evidence>
<evidence type="ECO:0000256" key="1">
    <source>
        <dbReference type="ARBA" id="ARBA00004196"/>
    </source>
</evidence>
<dbReference type="Pfam" id="PF08534">
    <property type="entry name" value="Redoxin"/>
    <property type="match status" value="1"/>
</dbReference>
<gene>
    <name evidence="8" type="primary">tlpA</name>
    <name evidence="8" type="ORF">CA85_23780</name>
</gene>
<evidence type="ECO:0000313" key="9">
    <source>
        <dbReference type="Proteomes" id="UP000318053"/>
    </source>
</evidence>
<feature type="compositionally biased region" description="Acidic residues" evidence="5">
    <location>
        <begin position="402"/>
        <end position="426"/>
    </location>
</feature>
<evidence type="ECO:0000256" key="5">
    <source>
        <dbReference type="SAM" id="MobiDB-lite"/>
    </source>
</evidence>
<keyword evidence="9" id="KW-1185">Reference proteome</keyword>
<dbReference type="PANTHER" id="PTHR42852:SF6">
    <property type="entry name" value="THIOL:DISULFIDE INTERCHANGE PROTEIN DSBE"/>
    <property type="match status" value="1"/>
</dbReference>
<dbReference type="GO" id="GO:0017004">
    <property type="term" value="P:cytochrome complex assembly"/>
    <property type="evidence" value="ECO:0007669"/>
    <property type="project" value="UniProtKB-KW"/>
</dbReference>
<feature type="region of interest" description="Disordered" evidence="5">
    <location>
        <begin position="396"/>
        <end position="426"/>
    </location>
</feature>
<sequence length="426" mass="45975" precursor="true">MIRPLSTDHLLSRFPALKPSSLAFCALLATGQVMLPSGAHADEGDTQTAAAEADSAEEEPTEEAAAIEVPDGDADELFAFAAETMQNRGGNMKSVRRAARGVVDTAAKIRTLDDVTVPQRLKAVSLQLNALQFLSGQDKELTAELDALRESIANSEHPAIRNLAVMEKLQSQVRDVASMEEEEQQGLVDRIHAMADEGSLNSQLYSLASQLAGRLGSDDQTEMAVSLLNGLAERMEESDDEQLQSLAERARGTARRLNLMGNSMTLTGTTGSGEEFDWSDYRGQVVLVDFWASWCGPCRGEIPNMKRNLAAYGDDFAIVGINMDNTPEAMQKYLDQEDISWVNIVGDEESGAGWNHPMARHYGVSGIPTAILVDREGKVISLSARGARLDQSLEELLGPPPEVEEPADTEAGDDEAAAEEAAPESE</sequence>
<feature type="chain" id="PRO_5022846655" evidence="6">
    <location>
        <begin position="42"/>
        <end position="426"/>
    </location>
</feature>
<organism evidence="8 9">
    <name type="scientific">Allorhodopirellula solitaria</name>
    <dbReference type="NCBI Taxonomy" id="2527987"/>
    <lineage>
        <taxon>Bacteria</taxon>
        <taxon>Pseudomonadati</taxon>
        <taxon>Planctomycetota</taxon>
        <taxon>Planctomycetia</taxon>
        <taxon>Pirellulales</taxon>
        <taxon>Pirellulaceae</taxon>
        <taxon>Allorhodopirellula</taxon>
    </lineage>
</organism>
<keyword evidence="4" id="KW-0676">Redox-active center</keyword>
<accession>A0A5C5XW25</accession>
<evidence type="ECO:0000256" key="3">
    <source>
        <dbReference type="ARBA" id="ARBA00023157"/>
    </source>
</evidence>
<dbReference type="InterPro" id="IPR050553">
    <property type="entry name" value="Thioredoxin_ResA/DsbE_sf"/>
</dbReference>
<comment type="caution">
    <text evidence="8">The sequence shown here is derived from an EMBL/GenBank/DDBJ whole genome shotgun (WGS) entry which is preliminary data.</text>
</comment>
<dbReference type="InterPro" id="IPR017937">
    <property type="entry name" value="Thioredoxin_CS"/>
</dbReference>
<keyword evidence="6" id="KW-0732">Signal</keyword>
<feature type="signal peptide" evidence="6">
    <location>
        <begin position="1"/>
        <end position="41"/>
    </location>
</feature>
<keyword evidence="3" id="KW-1015">Disulfide bond</keyword>
<name>A0A5C5XW25_9BACT</name>
<dbReference type="Gene3D" id="3.40.30.10">
    <property type="entry name" value="Glutaredoxin"/>
    <property type="match status" value="1"/>
</dbReference>
<evidence type="ECO:0000259" key="7">
    <source>
        <dbReference type="PROSITE" id="PS51352"/>
    </source>
</evidence>
<protein>
    <submittedName>
        <fullName evidence="8">Thiol:disulfide interchange protein TlpA</fullName>
    </submittedName>
</protein>
<dbReference type="AlphaFoldDB" id="A0A5C5XW25"/>
<dbReference type="SUPFAM" id="SSF52833">
    <property type="entry name" value="Thioredoxin-like"/>
    <property type="match status" value="1"/>
</dbReference>
<dbReference type="GO" id="GO:0030313">
    <property type="term" value="C:cell envelope"/>
    <property type="evidence" value="ECO:0007669"/>
    <property type="project" value="UniProtKB-SubCell"/>
</dbReference>
<comment type="subcellular location">
    <subcellularLocation>
        <location evidence="1">Cell envelope</location>
    </subcellularLocation>
</comment>
<evidence type="ECO:0000256" key="4">
    <source>
        <dbReference type="ARBA" id="ARBA00023284"/>
    </source>
</evidence>
<dbReference type="EMBL" id="SJPK01000004">
    <property type="protein sequence ID" value="TWT67527.1"/>
    <property type="molecule type" value="Genomic_DNA"/>
</dbReference>
<dbReference type="InterPro" id="IPR036249">
    <property type="entry name" value="Thioredoxin-like_sf"/>
</dbReference>
<dbReference type="Proteomes" id="UP000318053">
    <property type="component" value="Unassembled WGS sequence"/>
</dbReference>
<feature type="domain" description="Thioredoxin" evidence="7">
    <location>
        <begin position="255"/>
        <end position="408"/>
    </location>
</feature>
<dbReference type="PROSITE" id="PS00194">
    <property type="entry name" value="THIOREDOXIN_1"/>
    <property type="match status" value="1"/>
</dbReference>
<evidence type="ECO:0000256" key="6">
    <source>
        <dbReference type="SAM" id="SignalP"/>
    </source>
</evidence>
<dbReference type="PANTHER" id="PTHR42852">
    <property type="entry name" value="THIOL:DISULFIDE INTERCHANGE PROTEIN DSBE"/>
    <property type="match status" value="1"/>
</dbReference>
<feature type="region of interest" description="Disordered" evidence="5">
    <location>
        <begin position="38"/>
        <end position="62"/>
    </location>
</feature>
<dbReference type="PROSITE" id="PS51352">
    <property type="entry name" value="THIOREDOXIN_2"/>
    <property type="match status" value="1"/>
</dbReference>
<dbReference type="InterPro" id="IPR013766">
    <property type="entry name" value="Thioredoxin_domain"/>
</dbReference>
<reference evidence="8 9" key="1">
    <citation type="submission" date="2019-02" db="EMBL/GenBank/DDBJ databases">
        <title>Deep-cultivation of Planctomycetes and their phenomic and genomic characterization uncovers novel biology.</title>
        <authorList>
            <person name="Wiegand S."/>
            <person name="Jogler M."/>
            <person name="Boedeker C."/>
            <person name="Pinto D."/>
            <person name="Vollmers J."/>
            <person name="Rivas-Marin E."/>
            <person name="Kohn T."/>
            <person name="Peeters S.H."/>
            <person name="Heuer A."/>
            <person name="Rast P."/>
            <person name="Oberbeckmann S."/>
            <person name="Bunk B."/>
            <person name="Jeske O."/>
            <person name="Meyerdierks A."/>
            <person name="Storesund J.E."/>
            <person name="Kallscheuer N."/>
            <person name="Luecker S."/>
            <person name="Lage O.M."/>
            <person name="Pohl T."/>
            <person name="Merkel B.J."/>
            <person name="Hornburger P."/>
            <person name="Mueller R.-W."/>
            <person name="Bruemmer F."/>
            <person name="Labrenz M."/>
            <person name="Spormann A.M."/>
            <person name="Op Den Camp H."/>
            <person name="Overmann J."/>
            <person name="Amann R."/>
            <person name="Jetten M.S.M."/>
            <person name="Mascher T."/>
            <person name="Medema M.H."/>
            <person name="Devos D.P."/>
            <person name="Kaster A.-K."/>
            <person name="Ovreas L."/>
            <person name="Rohde M."/>
            <person name="Galperin M.Y."/>
            <person name="Jogler C."/>
        </authorList>
    </citation>
    <scope>NUCLEOTIDE SEQUENCE [LARGE SCALE GENOMIC DNA]</scope>
    <source>
        <strain evidence="8 9">CA85</strain>
    </source>
</reference>
<dbReference type="OrthoDB" id="252709at2"/>
<dbReference type="InterPro" id="IPR013740">
    <property type="entry name" value="Redoxin"/>
</dbReference>